<evidence type="ECO:0000256" key="7">
    <source>
        <dbReference type="ARBA" id="ARBA00023237"/>
    </source>
</evidence>
<keyword evidence="4" id="KW-1134">Transmembrane beta strand</keyword>
<keyword evidence="8" id="KW-0732">Signal</keyword>
<dbReference type="Proteomes" id="UP000199149">
    <property type="component" value="Unassembled WGS sequence"/>
</dbReference>
<keyword evidence="7" id="KW-0998">Cell outer membrane</keyword>
<dbReference type="GO" id="GO:0015288">
    <property type="term" value="F:porin activity"/>
    <property type="evidence" value="ECO:0007669"/>
    <property type="project" value="TreeGrafter"/>
</dbReference>
<evidence type="ECO:0000256" key="2">
    <source>
        <dbReference type="ARBA" id="ARBA00007613"/>
    </source>
</evidence>
<dbReference type="InterPro" id="IPR051906">
    <property type="entry name" value="TolC-like"/>
</dbReference>
<evidence type="ECO:0000256" key="4">
    <source>
        <dbReference type="ARBA" id="ARBA00022452"/>
    </source>
</evidence>
<sequence length="433" mass="48476">MKNKFFLPICLVIATLAQAQENNVSLQEIIQQSLQNSKAVKVAEAAKNTSEYKVQSAKNNRLPDVSLSGQYMHLFTTTNVDLKIPMGNSTGSSGGGIEPSQLLLGQASASVPLFAGFKIKNGIKQSELMVDLSNLQIEGTKENVVWQAINLYFGLYKTQRSIDVLNENMVRANQRVKDFQNFLDNGIISRNDLLRAKLQSSNVQVAIDEAETQYKNINYRLNILTGQDDSKIVHVENVESLNTLHQNAGDYMSRTDVKSYDLKNQMAENQIKIAKADYYPQLALSAGYIAMDIDKVASVTNATNVGVGLKYDLSSLYKNKAEVEIAKAQKLENELQKETTIDKAKVEMNDAYQKFDLSKKKNNVYKEAVEQANENYRIVKDKYDNGLADTDDLLEADVQQLQAKINQIVGDADEQLAVYEYYYTTGILLENIQ</sequence>
<evidence type="ECO:0000313" key="9">
    <source>
        <dbReference type="EMBL" id="SFM90822.1"/>
    </source>
</evidence>
<dbReference type="STRING" id="684065.SAMN05421738_10439"/>
<dbReference type="Gene3D" id="1.20.1600.10">
    <property type="entry name" value="Outer membrane efflux proteins (OEP)"/>
    <property type="match status" value="1"/>
</dbReference>
<keyword evidence="6" id="KW-0472">Membrane</keyword>
<evidence type="ECO:0000313" key="10">
    <source>
        <dbReference type="Proteomes" id="UP000199149"/>
    </source>
</evidence>
<evidence type="ECO:0000256" key="8">
    <source>
        <dbReference type="SAM" id="SignalP"/>
    </source>
</evidence>
<accession>A0A1I4UPB4</accession>
<feature type="chain" id="PRO_5011476243" evidence="8">
    <location>
        <begin position="20"/>
        <end position="433"/>
    </location>
</feature>
<comment type="subcellular location">
    <subcellularLocation>
        <location evidence="1">Cell outer membrane</location>
    </subcellularLocation>
</comment>
<dbReference type="EMBL" id="FOUZ01000004">
    <property type="protein sequence ID" value="SFM90822.1"/>
    <property type="molecule type" value="Genomic_DNA"/>
</dbReference>
<keyword evidence="3" id="KW-0813">Transport</keyword>
<dbReference type="GO" id="GO:0015562">
    <property type="term" value="F:efflux transmembrane transporter activity"/>
    <property type="evidence" value="ECO:0007669"/>
    <property type="project" value="InterPro"/>
</dbReference>
<dbReference type="GO" id="GO:0009279">
    <property type="term" value="C:cell outer membrane"/>
    <property type="evidence" value="ECO:0007669"/>
    <property type="project" value="UniProtKB-SubCell"/>
</dbReference>
<evidence type="ECO:0000256" key="1">
    <source>
        <dbReference type="ARBA" id="ARBA00004442"/>
    </source>
</evidence>
<dbReference type="GO" id="GO:1990281">
    <property type="term" value="C:efflux pump complex"/>
    <property type="evidence" value="ECO:0007669"/>
    <property type="project" value="TreeGrafter"/>
</dbReference>
<organism evidence="9 10">
    <name type="scientific">Algoriella xinjiangensis</name>
    <dbReference type="NCBI Taxonomy" id="684065"/>
    <lineage>
        <taxon>Bacteria</taxon>
        <taxon>Pseudomonadati</taxon>
        <taxon>Bacteroidota</taxon>
        <taxon>Flavobacteriia</taxon>
        <taxon>Flavobacteriales</taxon>
        <taxon>Weeksellaceae</taxon>
        <taxon>Algoriella</taxon>
    </lineage>
</organism>
<dbReference type="Pfam" id="PF02321">
    <property type="entry name" value="OEP"/>
    <property type="match status" value="2"/>
</dbReference>
<reference evidence="10" key="1">
    <citation type="submission" date="2016-10" db="EMBL/GenBank/DDBJ databases">
        <authorList>
            <person name="Varghese N."/>
            <person name="Submissions S."/>
        </authorList>
    </citation>
    <scope>NUCLEOTIDE SEQUENCE [LARGE SCALE GENOMIC DNA]</scope>
    <source>
        <strain evidence="10">XJ109</strain>
    </source>
</reference>
<keyword evidence="10" id="KW-1185">Reference proteome</keyword>
<comment type="similarity">
    <text evidence="2">Belongs to the outer membrane factor (OMF) (TC 1.B.17) family.</text>
</comment>
<dbReference type="PANTHER" id="PTHR30026:SF20">
    <property type="entry name" value="OUTER MEMBRANE PROTEIN TOLC"/>
    <property type="match status" value="1"/>
</dbReference>
<evidence type="ECO:0000256" key="3">
    <source>
        <dbReference type="ARBA" id="ARBA00022448"/>
    </source>
</evidence>
<dbReference type="AlphaFoldDB" id="A0A1I4UPB4"/>
<name>A0A1I4UPB4_9FLAO</name>
<dbReference type="PANTHER" id="PTHR30026">
    <property type="entry name" value="OUTER MEMBRANE PROTEIN TOLC"/>
    <property type="match status" value="1"/>
</dbReference>
<gene>
    <name evidence="9" type="ORF">SAMN05421738_10439</name>
</gene>
<evidence type="ECO:0000256" key="6">
    <source>
        <dbReference type="ARBA" id="ARBA00023136"/>
    </source>
</evidence>
<keyword evidence="5" id="KW-0812">Transmembrane</keyword>
<feature type="signal peptide" evidence="8">
    <location>
        <begin position="1"/>
        <end position="19"/>
    </location>
</feature>
<protein>
    <submittedName>
        <fullName evidence="9">Outer membrane protein TolC</fullName>
    </submittedName>
</protein>
<evidence type="ECO:0000256" key="5">
    <source>
        <dbReference type="ARBA" id="ARBA00022692"/>
    </source>
</evidence>
<dbReference type="SUPFAM" id="SSF56954">
    <property type="entry name" value="Outer membrane efflux proteins (OEP)"/>
    <property type="match status" value="1"/>
</dbReference>
<dbReference type="InterPro" id="IPR003423">
    <property type="entry name" value="OMP_efflux"/>
</dbReference>
<dbReference type="OrthoDB" id="680214at2"/>
<proteinExistence type="inferred from homology"/>
<dbReference type="RefSeq" id="WP_092906966.1">
    <property type="nucleotide sequence ID" value="NZ_FOUZ01000004.1"/>
</dbReference>